<gene>
    <name evidence="3" type="ORF">CVT26_012588</name>
</gene>
<evidence type="ECO:0000259" key="2">
    <source>
        <dbReference type="Pfam" id="PF22803"/>
    </source>
</evidence>
<dbReference type="InParanoid" id="A0A409YPR4"/>
<evidence type="ECO:0000313" key="4">
    <source>
        <dbReference type="Proteomes" id="UP000284706"/>
    </source>
</evidence>
<comment type="caution">
    <text evidence="3">The sequence shown here is derived from an EMBL/GenBank/DDBJ whole genome shotgun (WGS) entry which is preliminary data.</text>
</comment>
<keyword evidence="1" id="KW-0732">Signal</keyword>
<protein>
    <recommendedName>
        <fullName evidence="2">Glycan binding protein Y3-like domain-containing protein</fullName>
    </recommendedName>
</protein>
<evidence type="ECO:0000256" key="1">
    <source>
        <dbReference type="SAM" id="SignalP"/>
    </source>
</evidence>
<dbReference type="EMBL" id="NHYE01000538">
    <property type="protein sequence ID" value="PPR04994.1"/>
    <property type="molecule type" value="Genomic_DNA"/>
</dbReference>
<feature type="domain" description="Glycan binding protein Y3-like" evidence="2">
    <location>
        <begin position="54"/>
        <end position="146"/>
    </location>
</feature>
<organism evidence="3 4">
    <name type="scientific">Gymnopilus dilepis</name>
    <dbReference type="NCBI Taxonomy" id="231916"/>
    <lineage>
        <taxon>Eukaryota</taxon>
        <taxon>Fungi</taxon>
        <taxon>Dikarya</taxon>
        <taxon>Basidiomycota</taxon>
        <taxon>Agaricomycotina</taxon>
        <taxon>Agaricomycetes</taxon>
        <taxon>Agaricomycetidae</taxon>
        <taxon>Agaricales</taxon>
        <taxon>Agaricineae</taxon>
        <taxon>Hymenogastraceae</taxon>
        <taxon>Gymnopilus</taxon>
    </lineage>
</organism>
<dbReference type="Proteomes" id="UP000284706">
    <property type="component" value="Unassembled WGS sequence"/>
</dbReference>
<evidence type="ECO:0000313" key="3">
    <source>
        <dbReference type="EMBL" id="PPR04994.1"/>
    </source>
</evidence>
<accession>A0A409YPR4</accession>
<dbReference type="AlphaFoldDB" id="A0A409YPR4"/>
<keyword evidence="4" id="KW-1185">Reference proteome</keyword>
<proteinExistence type="predicted"/>
<dbReference type="Pfam" id="PF22803">
    <property type="entry name" value="GBD_Y3"/>
    <property type="match status" value="1"/>
</dbReference>
<feature type="signal peptide" evidence="1">
    <location>
        <begin position="1"/>
        <end position="26"/>
    </location>
</feature>
<sequence>MSYTTSQMLWYIIVLISAASLGSAAALGNATTLTSESSQDIPRPTCYSGGSSGSCSQFIDEYCNQISEITFKPGDSEHHCYSSLPNRNAKYKCVLGVRNTNANQAASPNAETCQETLRNIASYCTYGGHGKYSSTFPFEFEIDNQSANSGVCRNFVNPP</sequence>
<dbReference type="InterPro" id="IPR054443">
    <property type="entry name" value="Y3-like_dom"/>
</dbReference>
<name>A0A409YPR4_9AGAR</name>
<dbReference type="OrthoDB" id="3020703at2759"/>
<reference evidence="3 4" key="1">
    <citation type="journal article" date="2018" name="Evol. Lett.">
        <title>Horizontal gene cluster transfer increased hallucinogenic mushroom diversity.</title>
        <authorList>
            <person name="Reynolds H.T."/>
            <person name="Vijayakumar V."/>
            <person name="Gluck-Thaler E."/>
            <person name="Korotkin H.B."/>
            <person name="Matheny P.B."/>
            <person name="Slot J.C."/>
        </authorList>
    </citation>
    <scope>NUCLEOTIDE SEQUENCE [LARGE SCALE GENOMIC DNA]</scope>
    <source>
        <strain evidence="3 4">SRW20</strain>
    </source>
</reference>
<feature type="chain" id="PRO_5019254828" description="Glycan binding protein Y3-like domain-containing protein" evidence="1">
    <location>
        <begin position="27"/>
        <end position="159"/>
    </location>
</feature>